<comment type="caution">
    <text evidence="2">The sequence shown here is derived from an EMBL/GenBank/DDBJ whole genome shotgun (WGS) entry which is preliminary data.</text>
</comment>
<organism evidence="2 3">
    <name type="scientific">Ensete ventricosum</name>
    <name type="common">Abyssinian banana</name>
    <name type="synonym">Musa ensete</name>
    <dbReference type="NCBI Taxonomy" id="4639"/>
    <lineage>
        <taxon>Eukaryota</taxon>
        <taxon>Viridiplantae</taxon>
        <taxon>Streptophyta</taxon>
        <taxon>Embryophyta</taxon>
        <taxon>Tracheophyta</taxon>
        <taxon>Spermatophyta</taxon>
        <taxon>Magnoliopsida</taxon>
        <taxon>Liliopsida</taxon>
        <taxon>Zingiberales</taxon>
        <taxon>Musaceae</taxon>
        <taxon>Ensete</taxon>
    </lineage>
</organism>
<evidence type="ECO:0000256" key="1">
    <source>
        <dbReference type="SAM" id="MobiDB-lite"/>
    </source>
</evidence>
<feature type="region of interest" description="Disordered" evidence="1">
    <location>
        <begin position="1"/>
        <end position="20"/>
    </location>
</feature>
<sequence length="76" mass="8513">MEKEGGVAAAQGGVGRGRRGCIKATKGPWVVRRRGRRKFKKVATQKQIFKTVLPKHETYTEYPEMDPQVVGIRSIS</sequence>
<gene>
    <name evidence="2" type="ORF">OPV22_025377</name>
</gene>
<dbReference type="Proteomes" id="UP001222027">
    <property type="component" value="Unassembled WGS sequence"/>
</dbReference>
<dbReference type="EMBL" id="JAQQAF010000007">
    <property type="protein sequence ID" value="KAJ8471034.1"/>
    <property type="molecule type" value="Genomic_DNA"/>
</dbReference>
<proteinExistence type="predicted"/>
<name>A0AAV8QJ42_ENSVE</name>
<accession>A0AAV8QJ42</accession>
<dbReference type="AlphaFoldDB" id="A0AAV8QJ42"/>
<evidence type="ECO:0000313" key="2">
    <source>
        <dbReference type="EMBL" id="KAJ8471034.1"/>
    </source>
</evidence>
<feature type="compositionally biased region" description="Low complexity" evidence="1">
    <location>
        <begin position="1"/>
        <end position="11"/>
    </location>
</feature>
<evidence type="ECO:0000313" key="3">
    <source>
        <dbReference type="Proteomes" id="UP001222027"/>
    </source>
</evidence>
<reference evidence="2 3" key="1">
    <citation type="submission" date="2022-12" db="EMBL/GenBank/DDBJ databases">
        <title>Chromosome-scale assembly of the Ensete ventricosum genome.</title>
        <authorList>
            <person name="Dussert Y."/>
            <person name="Stocks J."/>
            <person name="Wendawek A."/>
            <person name="Woldeyes F."/>
            <person name="Nichols R.A."/>
            <person name="Borrell J.S."/>
        </authorList>
    </citation>
    <scope>NUCLEOTIDE SEQUENCE [LARGE SCALE GENOMIC DNA]</scope>
    <source>
        <strain evidence="3">cv. Maze</strain>
        <tissue evidence="2">Seeds</tissue>
    </source>
</reference>
<protein>
    <submittedName>
        <fullName evidence="2">Uncharacterized protein</fullName>
    </submittedName>
</protein>
<keyword evidence="3" id="KW-1185">Reference proteome</keyword>